<proteinExistence type="predicted"/>
<gene>
    <name evidence="1" type="ORF">NPIL_153101</name>
</gene>
<name>A0A8X6PC95_NEPPI</name>
<protein>
    <submittedName>
        <fullName evidence="1">Uncharacterized protein</fullName>
    </submittedName>
</protein>
<reference evidence="1" key="1">
    <citation type="submission" date="2020-08" db="EMBL/GenBank/DDBJ databases">
        <title>Multicomponent nature underlies the extraordinary mechanical properties of spider dragline silk.</title>
        <authorList>
            <person name="Kono N."/>
            <person name="Nakamura H."/>
            <person name="Mori M."/>
            <person name="Yoshida Y."/>
            <person name="Ohtoshi R."/>
            <person name="Malay A.D."/>
            <person name="Moran D.A.P."/>
            <person name="Tomita M."/>
            <person name="Numata K."/>
            <person name="Arakawa K."/>
        </authorList>
    </citation>
    <scope>NUCLEOTIDE SEQUENCE</scope>
</reference>
<evidence type="ECO:0000313" key="1">
    <source>
        <dbReference type="EMBL" id="GFT58922.1"/>
    </source>
</evidence>
<dbReference type="AlphaFoldDB" id="A0A8X6PC95"/>
<accession>A0A8X6PC95</accession>
<evidence type="ECO:0000313" key="2">
    <source>
        <dbReference type="Proteomes" id="UP000887013"/>
    </source>
</evidence>
<keyword evidence="2" id="KW-1185">Reference proteome</keyword>
<comment type="caution">
    <text evidence="1">The sequence shown here is derived from an EMBL/GenBank/DDBJ whole genome shotgun (WGS) entry which is preliminary data.</text>
</comment>
<dbReference type="Proteomes" id="UP000887013">
    <property type="component" value="Unassembled WGS sequence"/>
</dbReference>
<organism evidence="1 2">
    <name type="scientific">Nephila pilipes</name>
    <name type="common">Giant wood spider</name>
    <name type="synonym">Nephila maculata</name>
    <dbReference type="NCBI Taxonomy" id="299642"/>
    <lineage>
        <taxon>Eukaryota</taxon>
        <taxon>Metazoa</taxon>
        <taxon>Ecdysozoa</taxon>
        <taxon>Arthropoda</taxon>
        <taxon>Chelicerata</taxon>
        <taxon>Arachnida</taxon>
        <taxon>Araneae</taxon>
        <taxon>Araneomorphae</taxon>
        <taxon>Entelegynae</taxon>
        <taxon>Araneoidea</taxon>
        <taxon>Nephilidae</taxon>
        <taxon>Nephila</taxon>
    </lineage>
</organism>
<dbReference type="EMBL" id="BMAW01018553">
    <property type="protein sequence ID" value="GFT58922.1"/>
    <property type="molecule type" value="Genomic_DNA"/>
</dbReference>
<sequence length="122" mass="14110">MIKRYKRPLSRKKSKSNTASVRRWYCLLSPDNFSTIGNSKDYQLLLFTRIAEGGSNESVATANSSSNGLQSFRCRPPRARPLSELGSEHFCRRSCCGWRCTWERKERRQEEAQVIVYSSCFC</sequence>